<dbReference type="Proteomes" id="UP000015106">
    <property type="component" value="Chromosome 1"/>
</dbReference>
<name>A0A8R7P0Z4_TRIUA</name>
<dbReference type="EnsemblPlants" id="TuG1812G0100002011.01.T01">
    <property type="protein sequence ID" value="TuG1812G0100002011.01.T01.cds349210"/>
    <property type="gene ID" value="TuG1812G0100002011.01"/>
</dbReference>
<keyword evidence="2" id="KW-1185">Reference proteome</keyword>
<accession>A0A8R7P0Z4</accession>
<dbReference type="AlphaFoldDB" id="A0A8R7P0Z4"/>
<protein>
    <submittedName>
        <fullName evidence="1">Uncharacterized protein</fullName>
    </submittedName>
</protein>
<reference evidence="1" key="2">
    <citation type="submission" date="2018-03" db="EMBL/GenBank/DDBJ databases">
        <title>The Triticum urartu genome reveals the dynamic nature of wheat genome evolution.</title>
        <authorList>
            <person name="Ling H."/>
            <person name="Ma B."/>
            <person name="Shi X."/>
            <person name="Liu H."/>
            <person name="Dong L."/>
            <person name="Sun H."/>
            <person name="Cao Y."/>
            <person name="Gao Q."/>
            <person name="Zheng S."/>
            <person name="Li Y."/>
            <person name="Yu Y."/>
            <person name="Du H."/>
            <person name="Qi M."/>
            <person name="Li Y."/>
            <person name="Yu H."/>
            <person name="Cui Y."/>
            <person name="Wang N."/>
            <person name="Chen C."/>
            <person name="Wu H."/>
            <person name="Zhao Y."/>
            <person name="Zhang J."/>
            <person name="Li Y."/>
            <person name="Zhou W."/>
            <person name="Zhang B."/>
            <person name="Hu W."/>
            <person name="Eijk M."/>
            <person name="Tang J."/>
            <person name="Witsenboer H."/>
            <person name="Zhao S."/>
            <person name="Li Z."/>
            <person name="Zhang A."/>
            <person name="Wang D."/>
            <person name="Liang C."/>
        </authorList>
    </citation>
    <scope>NUCLEOTIDE SEQUENCE [LARGE SCALE GENOMIC DNA]</scope>
    <source>
        <strain evidence="1">cv. G1812</strain>
    </source>
</reference>
<proteinExistence type="predicted"/>
<evidence type="ECO:0000313" key="2">
    <source>
        <dbReference type="Proteomes" id="UP000015106"/>
    </source>
</evidence>
<sequence length="117" mass="13415">MLSNCPWTSFPNTIPISLRLQINHKYVLSHRAKGQPSRIAPSWMQSILNCAHMKTPPVQNLSYESPLRHLCLLCFLIDHQLCTFPLCQIHLFHHPLNSFTLLSHVAGTCHLRQTPKP</sequence>
<organism evidence="1 2">
    <name type="scientific">Triticum urartu</name>
    <name type="common">Red wild einkorn</name>
    <name type="synonym">Crithodium urartu</name>
    <dbReference type="NCBI Taxonomy" id="4572"/>
    <lineage>
        <taxon>Eukaryota</taxon>
        <taxon>Viridiplantae</taxon>
        <taxon>Streptophyta</taxon>
        <taxon>Embryophyta</taxon>
        <taxon>Tracheophyta</taxon>
        <taxon>Spermatophyta</taxon>
        <taxon>Magnoliopsida</taxon>
        <taxon>Liliopsida</taxon>
        <taxon>Poales</taxon>
        <taxon>Poaceae</taxon>
        <taxon>BOP clade</taxon>
        <taxon>Pooideae</taxon>
        <taxon>Triticodae</taxon>
        <taxon>Triticeae</taxon>
        <taxon>Triticinae</taxon>
        <taxon>Triticum</taxon>
    </lineage>
</organism>
<evidence type="ECO:0000313" key="1">
    <source>
        <dbReference type="EnsemblPlants" id="TuG1812G0100002011.01.T01.cds349210"/>
    </source>
</evidence>
<dbReference type="Gramene" id="TuG1812G0100002011.01.T01">
    <property type="protein sequence ID" value="TuG1812G0100002011.01.T01.cds349210"/>
    <property type="gene ID" value="TuG1812G0100002011.01"/>
</dbReference>
<reference evidence="1" key="3">
    <citation type="submission" date="2022-06" db="UniProtKB">
        <authorList>
            <consortium name="EnsemblPlants"/>
        </authorList>
    </citation>
    <scope>IDENTIFICATION</scope>
</reference>
<reference evidence="2" key="1">
    <citation type="journal article" date="2013" name="Nature">
        <title>Draft genome of the wheat A-genome progenitor Triticum urartu.</title>
        <authorList>
            <person name="Ling H.Q."/>
            <person name="Zhao S."/>
            <person name="Liu D."/>
            <person name="Wang J."/>
            <person name="Sun H."/>
            <person name="Zhang C."/>
            <person name="Fan H."/>
            <person name="Li D."/>
            <person name="Dong L."/>
            <person name="Tao Y."/>
            <person name="Gao C."/>
            <person name="Wu H."/>
            <person name="Li Y."/>
            <person name="Cui Y."/>
            <person name="Guo X."/>
            <person name="Zheng S."/>
            <person name="Wang B."/>
            <person name="Yu K."/>
            <person name="Liang Q."/>
            <person name="Yang W."/>
            <person name="Lou X."/>
            <person name="Chen J."/>
            <person name="Feng M."/>
            <person name="Jian J."/>
            <person name="Zhang X."/>
            <person name="Luo G."/>
            <person name="Jiang Y."/>
            <person name="Liu J."/>
            <person name="Wang Z."/>
            <person name="Sha Y."/>
            <person name="Zhang B."/>
            <person name="Wu H."/>
            <person name="Tang D."/>
            <person name="Shen Q."/>
            <person name="Xue P."/>
            <person name="Zou S."/>
            <person name="Wang X."/>
            <person name="Liu X."/>
            <person name="Wang F."/>
            <person name="Yang Y."/>
            <person name="An X."/>
            <person name="Dong Z."/>
            <person name="Zhang K."/>
            <person name="Zhang X."/>
            <person name="Luo M.C."/>
            <person name="Dvorak J."/>
            <person name="Tong Y."/>
            <person name="Wang J."/>
            <person name="Yang H."/>
            <person name="Li Z."/>
            <person name="Wang D."/>
            <person name="Zhang A."/>
            <person name="Wang J."/>
        </authorList>
    </citation>
    <scope>NUCLEOTIDE SEQUENCE</scope>
    <source>
        <strain evidence="2">cv. G1812</strain>
    </source>
</reference>